<evidence type="ECO:0000313" key="3">
    <source>
        <dbReference type="Proteomes" id="UP000218238"/>
    </source>
</evidence>
<proteinExistence type="predicted"/>
<dbReference type="RefSeq" id="WP_095723321.1">
    <property type="nucleotide sequence ID" value="NZ_NTFS01000247.1"/>
</dbReference>
<evidence type="ECO:0000313" key="2">
    <source>
        <dbReference type="EMBL" id="PAX52371.1"/>
    </source>
</evidence>
<name>A0A2A2TFA3_9CYAN</name>
<keyword evidence="3" id="KW-1185">Reference proteome</keyword>
<sequence length="457" mass="51449">MPDIFVVDSGDANSMQQYYEQVIEVLLRALLDAKLDNSKQGLKIFDDNKLVYGQDSNYVKDEISGLSGQLLNPQLITQLQQLRSTPVGEVVEGAINKRVELDGKVVLHSNEDGRVIVNELLEQEVIRDVKQEQVKELSNLETRNGSDKIIYPEFPAIENNQIKNTKTQVPGSTRVAESLKVLEDSPLKALLSAEVEQLQSEIKALQQERNLYQELIQQRLQQPQNTSWWQELKNKASIVITSFTSAVKIGISEYQANSTQHQFAASIKNLFHLQTQARDSQYQASDYQISRNGSLYEIKESATNKQIMQFRSTPLGLKVEKSNLESNHINDFTTLQTSLQQNETVPASFAPVGNQEAEYFARVDKITSALLGYAAKQQKDVTIDGVFSYKWQANPDGNVIIEAKDGRGKLLEKAGGKVTSNMSDRDLVYFEQIIPKLQASMKKEAANSLKLTNYQER</sequence>
<reference evidence="2 3" key="1">
    <citation type="submission" date="2017-08" db="EMBL/GenBank/DDBJ databases">
        <title>Draft genome sequence of filamentous cyanobacterium Calothrix elsteri CCALA 953.</title>
        <authorList>
            <person name="Gagunashvili A.N."/>
            <person name="Elster J."/>
            <person name="Andresson O.S."/>
        </authorList>
    </citation>
    <scope>NUCLEOTIDE SEQUENCE [LARGE SCALE GENOMIC DNA]</scope>
    <source>
        <strain evidence="2 3">CCALA 953</strain>
    </source>
</reference>
<dbReference type="OrthoDB" id="460256at2"/>
<dbReference type="Proteomes" id="UP000218238">
    <property type="component" value="Unassembled WGS sequence"/>
</dbReference>
<accession>A0A2A2TFA3</accession>
<gene>
    <name evidence="2" type="ORF">CK510_19700</name>
</gene>
<comment type="caution">
    <text evidence="2">The sequence shown here is derived from an EMBL/GenBank/DDBJ whole genome shotgun (WGS) entry which is preliminary data.</text>
</comment>
<keyword evidence="1" id="KW-0175">Coiled coil</keyword>
<organism evidence="2 3">
    <name type="scientific">Brunnivagina elsteri CCALA 953</name>
    <dbReference type="NCBI Taxonomy" id="987040"/>
    <lineage>
        <taxon>Bacteria</taxon>
        <taxon>Bacillati</taxon>
        <taxon>Cyanobacteriota</taxon>
        <taxon>Cyanophyceae</taxon>
        <taxon>Nostocales</taxon>
        <taxon>Calotrichaceae</taxon>
        <taxon>Brunnivagina</taxon>
    </lineage>
</organism>
<feature type="coiled-coil region" evidence="1">
    <location>
        <begin position="188"/>
        <end position="222"/>
    </location>
</feature>
<evidence type="ECO:0000256" key="1">
    <source>
        <dbReference type="SAM" id="Coils"/>
    </source>
</evidence>
<dbReference type="AlphaFoldDB" id="A0A2A2TFA3"/>
<dbReference type="EMBL" id="NTFS01000247">
    <property type="protein sequence ID" value="PAX52371.1"/>
    <property type="molecule type" value="Genomic_DNA"/>
</dbReference>
<protein>
    <submittedName>
        <fullName evidence="2">Uncharacterized protein</fullName>
    </submittedName>
</protein>